<dbReference type="InterPro" id="IPR008278">
    <property type="entry name" value="4-PPantetheinyl_Trfase_dom"/>
</dbReference>
<dbReference type="NCBIfam" id="TIGR00556">
    <property type="entry name" value="pantethn_trn"/>
    <property type="match status" value="1"/>
</dbReference>
<dbReference type="GO" id="GO:0000287">
    <property type="term" value="F:magnesium ion binding"/>
    <property type="evidence" value="ECO:0007669"/>
    <property type="project" value="InterPro"/>
</dbReference>
<dbReference type="SUPFAM" id="SSF56214">
    <property type="entry name" value="4'-phosphopantetheinyl transferase"/>
    <property type="match status" value="1"/>
</dbReference>
<sequence>MRLRGLGLDILEIRRFDSFKKGQKSPFLSGSYTKRELDYCFSFRDAAPHLAGTFAAKEAVFKTLGQKDFLFSSVEIVRKKNGQPTVWINNRLQRSILLSISHTNKIAAAIAIKK</sequence>
<evidence type="ECO:0000313" key="5">
    <source>
        <dbReference type="EMBL" id="KKU91482.1"/>
    </source>
</evidence>
<proteinExistence type="predicted"/>
<evidence type="ECO:0000256" key="2">
    <source>
        <dbReference type="ARBA" id="ARBA00022723"/>
    </source>
</evidence>
<gene>
    <name evidence="5" type="ORF">UY23_C0001G0088</name>
</gene>
<dbReference type="GO" id="GO:0006633">
    <property type="term" value="P:fatty acid biosynthetic process"/>
    <property type="evidence" value="ECO:0007669"/>
    <property type="project" value="InterPro"/>
</dbReference>
<feature type="domain" description="4'-phosphopantetheinyl transferase" evidence="4">
    <location>
        <begin position="5"/>
        <end position="110"/>
    </location>
</feature>
<comment type="caution">
    <text evidence="5">The sequence shown here is derived from an EMBL/GenBank/DDBJ whole genome shotgun (WGS) entry which is preliminary data.</text>
</comment>
<keyword evidence="2" id="KW-0479">Metal-binding</keyword>
<dbReference type="GO" id="GO:0008897">
    <property type="term" value="F:holo-[acyl-carrier-protein] synthase activity"/>
    <property type="evidence" value="ECO:0007669"/>
    <property type="project" value="InterPro"/>
</dbReference>
<dbReference type="InterPro" id="IPR037143">
    <property type="entry name" value="4-PPantetheinyl_Trfase_dom_sf"/>
</dbReference>
<keyword evidence="1" id="KW-0808">Transferase</keyword>
<evidence type="ECO:0000313" key="6">
    <source>
        <dbReference type="Proteomes" id="UP000034956"/>
    </source>
</evidence>
<dbReference type="AlphaFoldDB" id="A0A0G1UBJ0"/>
<evidence type="ECO:0000256" key="3">
    <source>
        <dbReference type="ARBA" id="ARBA00022842"/>
    </source>
</evidence>
<name>A0A0G1UBJ0_9BACT</name>
<dbReference type="Pfam" id="PF01648">
    <property type="entry name" value="ACPS"/>
    <property type="match status" value="1"/>
</dbReference>
<protein>
    <submittedName>
        <fullName evidence="5">Holo-[acyl-carrier-protein] synthase</fullName>
    </submittedName>
</protein>
<reference evidence="5 6" key="1">
    <citation type="journal article" date="2015" name="Nature">
        <title>rRNA introns, odd ribosomes, and small enigmatic genomes across a large radiation of phyla.</title>
        <authorList>
            <person name="Brown C.T."/>
            <person name="Hug L.A."/>
            <person name="Thomas B.C."/>
            <person name="Sharon I."/>
            <person name="Castelle C.J."/>
            <person name="Singh A."/>
            <person name="Wilkins M.J."/>
            <person name="Williams K.H."/>
            <person name="Banfield J.F."/>
        </authorList>
    </citation>
    <scope>NUCLEOTIDE SEQUENCE [LARGE SCALE GENOMIC DNA]</scope>
</reference>
<evidence type="ECO:0000259" key="4">
    <source>
        <dbReference type="Pfam" id="PF01648"/>
    </source>
</evidence>
<evidence type="ECO:0000256" key="1">
    <source>
        <dbReference type="ARBA" id="ARBA00022679"/>
    </source>
</evidence>
<dbReference type="Gene3D" id="3.90.470.20">
    <property type="entry name" value="4'-phosphopantetheinyl transferase domain"/>
    <property type="match status" value="1"/>
</dbReference>
<organism evidence="5 6">
    <name type="scientific">Candidatus Jorgensenbacteria bacterium GW2011_GWA1_48_11</name>
    <dbReference type="NCBI Taxonomy" id="1618660"/>
    <lineage>
        <taxon>Bacteria</taxon>
        <taxon>Candidatus Joergenseniibacteriota</taxon>
    </lineage>
</organism>
<accession>A0A0G1UBJ0</accession>
<dbReference type="Proteomes" id="UP000034956">
    <property type="component" value="Unassembled WGS sequence"/>
</dbReference>
<dbReference type="EMBL" id="LCPF01000001">
    <property type="protein sequence ID" value="KKU91482.1"/>
    <property type="molecule type" value="Genomic_DNA"/>
</dbReference>
<keyword evidence="3" id="KW-0460">Magnesium</keyword>
<dbReference type="InterPro" id="IPR004568">
    <property type="entry name" value="Ppantetheine-prot_Trfase_dom"/>
</dbReference>